<dbReference type="Proteomes" id="UP000812440">
    <property type="component" value="Chromosome 1"/>
</dbReference>
<keyword evidence="3" id="KW-0539">Nucleus</keyword>
<dbReference type="SUPFAM" id="SSF47113">
    <property type="entry name" value="Histone-fold"/>
    <property type="match status" value="1"/>
</dbReference>
<evidence type="ECO:0000313" key="10">
    <source>
        <dbReference type="EMBL" id="KAG8454696.1"/>
    </source>
</evidence>
<evidence type="ECO:0000313" key="11">
    <source>
        <dbReference type="Proteomes" id="UP000812440"/>
    </source>
</evidence>
<dbReference type="GO" id="GO:0008622">
    <property type="term" value="C:epsilon DNA polymerase complex"/>
    <property type="evidence" value="ECO:0007669"/>
    <property type="project" value="TreeGrafter"/>
</dbReference>
<dbReference type="GO" id="GO:0046982">
    <property type="term" value="F:protein heterodimerization activity"/>
    <property type="evidence" value="ECO:0007669"/>
    <property type="project" value="InterPro"/>
</dbReference>
<evidence type="ECO:0000256" key="3">
    <source>
        <dbReference type="ARBA" id="ARBA00023242"/>
    </source>
</evidence>
<proteinExistence type="predicted"/>
<comment type="caution">
    <text evidence="10">The sequence shown here is derived from an EMBL/GenBank/DDBJ whole genome shotgun (WGS) entry which is preliminary data.</text>
</comment>
<dbReference type="OrthoDB" id="636685at2759"/>
<feature type="domain" description="Transcription factor CBF/NF-Y/archaeal histone" evidence="9">
    <location>
        <begin position="67"/>
        <end position="130"/>
    </location>
</feature>
<dbReference type="AlphaFoldDB" id="A0A8T2KJZ4"/>
<evidence type="ECO:0000256" key="8">
    <source>
        <dbReference type="SAM" id="MobiDB-lite"/>
    </source>
</evidence>
<feature type="compositionally biased region" description="Polar residues" evidence="8">
    <location>
        <begin position="49"/>
        <end position="67"/>
    </location>
</feature>
<dbReference type="PANTHER" id="PTHR10252:SF79">
    <property type="entry name" value="DNA POLYMERASE EPSILON SUBUNIT 4"/>
    <property type="match status" value="1"/>
</dbReference>
<dbReference type="GO" id="GO:0006261">
    <property type="term" value="P:DNA-templated DNA replication"/>
    <property type="evidence" value="ECO:0007669"/>
    <property type="project" value="TreeGrafter"/>
</dbReference>
<evidence type="ECO:0000256" key="1">
    <source>
        <dbReference type="ARBA" id="ARBA00004123"/>
    </source>
</evidence>
<evidence type="ECO:0000256" key="7">
    <source>
        <dbReference type="ARBA" id="ARBA00081494"/>
    </source>
</evidence>
<feature type="region of interest" description="Disordered" evidence="8">
    <location>
        <begin position="38"/>
        <end position="67"/>
    </location>
</feature>
<comment type="subcellular location">
    <subcellularLocation>
        <location evidence="1">Nucleus</location>
    </subcellularLocation>
</comment>
<accession>A0A8T2KJZ4</accession>
<sequence>MTGERDCSLADVSCDISARTSSTGEIDRMADAVVMQDSVEREGSGSLTGGEQVSAPQPAPCQQRQSRLPLSRVKALMKADPDVTMASQESVFVISKATELFIETIAKDAYIYAQQGKRKTLQRKDLDNAIDAIDEFAFLEGTLD</sequence>
<comment type="function">
    <text evidence="4">Accessory component of the DNA polymerase epsilon complex. Participates in DNA repair and in chromosomal DNA replication.</text>
</comment>
<evidence type="ECO:0000259" key="9">
    <source>
        <dbReference type="Pfam" id="PF00808"/>
    </source>
</evidence>
<dbReference type="EMBL" id="JAACNH010000001">
    <property type="protein sequence ID" value="KAG8454696.1"/>
    <property type="molecule type" value="Genomic_DNA"/>
</dbReference>
<protein>
    <recommendedName>
        <fullName evidence="6">DNA polymerase epsilon subunit 4</fullName>
    </recommendedName>
    <alternativeName>
        <fullName evidence="7">DNA polymerase II subunit 4</fullName>
    </alternativeName>
</protein>
<dbReference type="InterPro" id="IPR050568">
    <property type="entry name" value="Transcr_DNA_Rep_Reg"/>
</dbReference>
<evidence type="ECO:0000256" key="4">
    <source>
        <dbReference type="ARBA" id="ARBA00054225"/>
    </source>
</evidence>
<dbReference type="GO" id="GO:0003677">
    <property type="term" value="F:DNA binding"/>
    <property type="evidence" value="ECO:0007669"/>
    <property type="project" value="UniProtKB-KW"/>
</dbReference>
<gene>
    <name evidence="10" type="ORF">GDO86_001062</name>
</gene>
<name>A0A8T2KJZ4_9PIPI</name>
<keyword evidence="2" id="KW-0238">DNA-binding</keyword>
<evidence type="ECO:0000256" key="2">
    <source>
        <dbReference type="ARBA" id="ARBA00023125"/>
    </source>
</evidence>
<dbReference type="Pfam" id="PF00808">
    <property type="entry name" value="CBFD_NFYB_HMF"/>
    <property type="match status" value="1"/>
</dbReference>
<evidence type="ECO:0000256" key="6">
    <source>
        <dbReference type="ARBA" id="ARBA00068389"/>
    </source>
</evidence>
<comment type="subunit">
    <text evidence="5">Component of the DNA polymerase epsilon complex consisting of four subunits: the catalytic subunit POLE and the accessory subunits POLE2, POLE3 and POLE4. Interaction with POLE3 is a prerequisite for further binding with POLE and POLE2.</text>
</comment>
<dbReference type="InterPro" id="IPR009072">
    <property type="entry name" value="Histone-fold"/>
</dbReference>
<dbReference type="Gene3D" id="1.10.20.10">
    <property type="entry name" value="Histone, subunit A"/>
    <property type="match status" value="1"/>
</dbReference>
<evidence type="ECO:0000256" key="5">
    <source>
        <dbReference type="ARBA" id="ARBA00064303"/>
    </source>
</evidence>
<dbReference type="CDD" id="cd22929">
    <property type="entry name" value="HFD_POLE4-like"/>
    <property type="match status" value="1"/>
</dbReference>
<dbReference type="InterPro" id="IPR003958">
    <property type="entry name" value="CBFA_NFYB_domain"/>
</dbReference>
<organism evidence="10 11">
    <name type="scientific">Hymenochirus boettgeri</name>
    <name type="common">Congo dwarf clawed frog</name>
    <dbReference type="NCBI Taxonomy" id="247094"/>
    <lineage>
        <taxon>Eukaryota</taxon>
        <taxon>Metazoa</taxon>
        <taxon>Chordata</taxon>
        <taxon>Craniata</taxon>
        <taxon>Vertebrata</taxon>
        <taxon>Euteleostomi</taxon>
        <taxon>Amphibia</taxon>
        <taxon>Batrachia</taxon>
        <taxon>Anura</taxon>
        <taxon>Pipoidea</taxon>
        <taxon>Pipidae</taxon>
        <taxon>Pipinae</taxon>
        <taxon>Hymenochirus</taxon>
    </lineage>
</organism>
<dbReference type="FunFam" id="1.10.20.10:FF:000051">
    <property type="entry name" value="DNA polymerase epsilon 4, accessory subunit"/>
    <property type="match status" value="1"/>
</dbReference>
<keyword evidence="11" id="KW-1185">Reference proteome</keyword>
<reference evidence="10" key="1">
    <citation type="thesis" date="2020" institute="ProQuest LLC" country="789 East Eisenhower Parkway, Ann Arbor, MI, USA">
        <title>Comparative Genomics and Chromosome Evolution.</title>
        <authorList>
            <person name="Mudd A.B."/>
        </authorList>
    </citation>
    <scope>NUCLEOTIDE SEQUENCE</scope>
    <source>
        <strain evidence="10">Female2</strain>
        <tissue evidence="10">Blood</tissue>
    </source>
</reference>
<dbReference type="PANTHER" id="PTHR10252">
    <property type="entry name" value="HISTONE-LIKE TRANSCRIPTION FACTOR CCAAT-RELATED"/>
    <property type="match status" value="1"/>
</dbReference>